<proteinExistence type="predicted"/>
<dbReference type="Proteomes" id="UP000235672">
    <property type="component" value="Unassembled WGS sequence"/>
</dbReference>
<feature type="compositionally biased region" description="Basic residues" evidence="6">
    <location>
        <begin position="614"/>
        <end position="625"/>
    </location>
</feature>
<keyword evidence="1" id="KW-0479">Metal-binding</keyword>
<evidence type="ECO:0000313" key="8">
    <source>
        <dbReference type="EMBL" id="PMD23986.1"/>
    </source>
</evidence>
<sequence>MSWEQQAYSFGNNPNAQPGPPTPTQTPTSAQFPSPTFQTPRNNSNFENRSGWTPTFAEEYSVFNSTPGRLTSSHHNFVETSTPRPLTASAQNRRLSTTSDITAELASHVHHFSPNPGLPLPPVDPSNQLPSSPGPYSSTHNRFNDSAKNKITPRKPKKRLEEAFSGQTATPPASASKGSRKLAPKISTDKMQSDSQDGHYGNSQTPTPHPNMLHFPSSSAEFFYPMSAPATAPVFTNAKPFWEPDASMSGMDLDFAAEVDIFNASSHRISNSFDWGRNNQMFQETANLSQSSIQSEQTTTSKRQRPLAPKLPMTTAELAASLPPFDFNSSAVSDDPFSIPNIGGGVDPGLLFSRTNSFSMPSGLEESSLPPARPVTSHVELKPYQHQLRESQRDQEELRRSRGSRENSKGRRVERGTVSSPIKSCSRPGLQRSISDSRGKRTQDRIIARAGRVSPVKHQRPISLTSIPEFPAPRTRTEVKFTIDANGRARTETFVVEEEPKTSRGGPITNEEWESSQYESSSDDEPILLPSRNSSFALPAQTKGPKLARFETGNRGVDIRRHSASGYSQSESSSQRSYRRDSIGSEAETVVEEDDGSGDATLELRKIMEERKKSQMKARHPGHHRYISDSTPRGNSQYNSSTNFSPTTVTDPDGATPSSSRSGTTRCVCNNPDSEGHMIQCESCDNWLHSQCVGIDRRSLPPVYICAFCAQTPNMRRGGRMREPVRVNAQIGSSPLAHKSCKSFR</sequence>
<feature type="region of interest" description="Disordered" evidence="6">
    <location>
        <begin position="110"/>
        <end position="209"/>
    </location>
</feature>
<feature type="compositionally biased region" description="Polar residues" evidence="6">
    <location>
        <begin position="165"/>
        <end position="177"/>
    </location>
</feature>
<feature type="region of interest" description="Disordered" evidence="6">
    <location>
        <begin position="286"/>
        <end position="309"/>
    </location>
</feature>
<dbReference type="PANTHER" id="PTHR46462:SF3">
    <property type="entry name" value="UPSET, ISOFORM A"/>
    <property type="match status" value="1"/>
</dbReference>
<evidence type="ECO:0000256" key="2">
    <source>
        <dbReference type="ARBA" id="ARBA00022771"/>
    </source>
</evidence>
<evidence type="ECO:0000256" key="5">
    <source>
        <dbReference type="PROSITE-ProRule" id="PRU00146"/>
    </source>
</evidence>
<gene>
    <name evidence="8" type="ORF">NA56DRAFT_22805</name>
</gene>
<dbReference type="InterPro" id="IPR013083">
    <property type="entry name" value="Znf_RING/FYVE/PHD"/>
</dbReference>
<feature type="compositionally biased region" description="Basic and acidic residues" evidence="6">
    <location>
        <begin position="379"/>
        <end position="415"/>
    </location>
</feature>
<dbReference type="STRING" id="1745343.A0A2J6QCL8"/>
<dbReference type="InterPro" id="IPR011011">
    <property type="entry name" value="Znf_FYVE_PHD"/>
</dbReference>
<dbReference type="InterPro" id="IPR019787">
    <property type="entry name" value="Znf_PHD-finger"/>
</dbReference>
<dbReference type="AlphaFoldDB" id="A0A2J6QCL8"/>
<evidence type="ECO:0000313" key="9">
    <source>
        <dbReference type="Proteomes" id="UP000235672"/>
    </source>
</evidence>
<evidence type="ECO:0000256" key="1">
    <source>
        <dbReference type="ARBA" id="ARBA00022723"/>
    </source>
</evidence>
<keyword evidence="9" id="KW-1185">Reference proteome</keyword>
<feature type="region of interest" description="Disordered" evidence="6">
    <location>
        <begin position="1"/>
        <end position="52"/>
    </location>
</feature>
<evidence type="ECO:0000256" key="6">
    <source>
        <dbReference type="SAM" id="MobiDB-lite"/>
    </source>
</evidence>
<protein>
    <recommendedName>
        <fullName evidence="7">PHD-type domain-containing protein</fullName>
    </recommendedName>
</protein>
<feature type="compositionally biased region" description="Low complexity" evidence="6">
    <location>
        <begin position="289"/>
        <end position="301"/>
    </location>
</feature>
<dbReference type="PROSITE" id="PS50016">
    <property type="entry name" value="ZF_PHD_2"/>
    <property type="match status" value="1"/>
</dbReference>
<feature type="region of interest" description="Disordered" evidence="6">
    <location>
        <begin position="360"/>
        <end position="444"/>
    </location>
</feature>
<feature type="compositionally biased region" description="Polar residues" evidence="6">
    <location>
        <begin position="38"/>
        <end position="52"/>
    </location>
</feature>
<dbReference type="Gene3D" id="3.30.40.10">
    <property type="entry name" value="Zinc/RING finger domain, C3HC4 (zinc finger)"/>
    <property type="match status" value="1"/>
</dbReference>
<dbReference type="GO" id="GO:0070210">
    <property type="term" value="C:Rpd3L-Expanded complex"/>
    <property type="evidence" value="ECO:0007669"/>
    <property type="project" value="TreeGrafter"/>
</dbReference>
<dbReference type="InterPro" id="IPR001965">
    <property type="entry name" value="Znf_PHD"/>
</dbReference>
<feature type="region of interest" description="Disordered" evidence="6">
    <location>
        <begin position="73"/>
        <end position="93"/>
    </location>
</feature>
<keyword evidence="2 5" id="KW-0863">Zinc-finger</keyword>
<accession>A0A2J6QCL8</accession>
<feature type="compositionally biased region" description="Low complexity" evidence="6">
    <location>
        <begin position="564"/>
        <end position="576"/>
    </location>
</feature>
<evidence type="ECO:0000256" key="4">
    <source>
        <dbReference type="ARBA" id="ARBA00022853"/>
    </source>
</evidence>
<feature type="compositionally biased region" description="Polar residues" evidence="6">
    <location>
        <begin position="628"/>
        <end position="666"/>
    </location>
</feature>
<dbReference type="PANTHER" id="PTHR46462">
    <property type="entry name" value="UPSET, ISOFORM A"/>
    <property type="match status" value="1"/>
</dbReference>
<feature type="compositionally biased region" description="Basic and acidic residues" evidence="6">
    <location>
        <begin position="602"/>
        <end position="613"/>
    </location>
</feature>
<name>A0A2J6QCL8_9HELO</name>
<dbReference type="GO" id="GO:0006355">
    <property type="term" value="P:regulation of DNA-templated transcription"/>
    <property type="evidence" value="ECO:0007669"/>
    <property type="project" value="TreeGrafter"/>
</dbReference>
<feature type="compositionally biased region" description="Polar residues" evidence="6">
    <location>
        <begin position="193"/>
        <end position="206"/>
    </location>
</feature>
<dbReference type="OrthoDB" id="419183at2759"/>
<reference evidence="8 9" key="1">
    <citation type="submission" date="2016-05" db="EMBL/GenBank/DDBJ databases">
        <title>A degradative enzymes factory behind the ericoid mycorrhizal symbiosis.</title>
        <authorList>
            <consortium name="DOE Joint Genome Institute"/>
            <person name="Martino E."/>
            <person name="Morin E."/>
            <person name="Grelet G."/>
            <person name="Kuo A."/>
            <person name="Kohler A."/>
            <person name="Daghino S."/>
            <person name="Barry K."/>
            <person name="Choi C."/>
            <person name="Cichocki N."/>
            <person name="Clum A."/>
            <person name="Copeland A."/>
            <person name="Hainaut M."/>
            <person name="Haridas S."/>
            <person name="Labutti K."/>
            <person name="Lindquist E."/>
            <person name="Lipzen A."/>
            <person name="Khouja H.-R."/>
            <person name="Murat C."/>
            <person name="Ohm R."/>
            <person name="Olson A."/>
            <person name="Spatafora J."/>
            <person name="Veneault-Fourrey C."/>
            <person name="Henrissat B."/>
            <person name="Grigoriev I."/>
            <person name="Martin F."/>
            <person name="Perotto S."/>
        </authorList>
    </citation>
    <scope>NUCLEOTIDE SEQUENCE [LARGE SCALE GENOMIC DNA]</scope>
    <source>
        <strain evidence="8 9">UAMH 7357</strain>
    </source>
</reference>
<dbReference type="GO" id="GO:0006325">
    <property type="term" value="P:chromatin organization"/>
    <property type="evidence" value="ECO:0007669"/>
    <property type="project" value="UniProtKB-KW"/>
</dbReference>
<feature type="compositionally biased region" description="Basic and acidic residues" evidence="6">
    <location>
        <begin position="435"/>
        <end position="444"/>
    </location>
</feature>
<dbReference type="GO" id="GO:0008270">
    <property type="term" value="F:zinc ion binding"/>
    <property type="evidence" value="ECO:0007669"/>
    <property type="project" value="UniProtKB-KW"/>
</dbReference>
<evidence type="ECO:0000259" key="7">
    <source>
        <dbReference type="PROSITE" id="PS50016"/>
    </source>
</evidence>
<feature type="region of interest" description="Disordered" evidence="6">
    <location>
        <begin position="496"/>
        <end position="666"/>
    </location>
</feature>
<dbReference type="SUPFAM" id="SSF57903">
    <property type="entry name" value="FYVE/PHD zinc finger"/>
    <property type="match status" value="1"/>
</dbReference>
<dbReference type="GO" id="GO:0034967">
    <property type="term" value="C:Set3 complex"/>
    <property type="evidence" value="ECO:0007669"/>
    <property type="project" value="TreeGrafter"/>
</dbReference>
<dbReference type="EMBL" id="KZ613473">
    <property type="protein sequence ID" value="PMD23986.1"/>
    <property type="molecule type" value="Genomic_DNA"/>
</dbReference>
<dbReference type="PROSITE" id="PS01359">
    <property type="entry name" value="ZF_PHD_1"/>
    <property type="match status" value="1"/>
</dbReference>
<feature type="compositionally biased region" description="Polar residues" evidence="6">
    <location>
        <begin position="128"/>
        <end position="141"/>
    </location>
</feature>
<keyword evidence="4" id="KW-0156">Chromatin regulator</keyword>
<dbReference type="Pfam" id="PF20826">
    <property type="entry name" value="PHD_5"/>
    <property type="match status" value="1"/>
</dbReference>
<dbReference type="SMART" id="SM00249">
    <property type="entry name" value="PHD"/>
    <property type="match status" value="1"/>
</dbReference>
<dbReference type="InterPro" id="IPR019786">
    <property type="entry name" value="Zinc_finger_PHD-type_CS"/>
</dbReference>
<evidence type="ECO:0000256" key="3">
    <source>
        <dbReference type="ARBA" id="ARBA00022833"/>
    </source>
</evidence>
<keyword evidence="3" id="KW-0862">Zinc</keyword>
<feature type="compositionally biased region" description="Low complexity" evidence="6">
    <location>
        <begin position="25"/>
        <end position="37"/>
    </location>
</feature>
<organism evidence="8 9">
    <name type="scientific">Hyaloscypha hepaticicola</name>
    <dbReference type="NCBI Taxonomy" id="2082293"/>
    <lineage>
        <taxon>Eukaryota</taxon>
        <taxon>Fungi</taxon>
        <taxon>Dikarya</taxon>
        <taxon>Ascomycota</taxon>
        <taxon>Pezizomycotina</taxon>
        <taxon>Leotiomycetes</taxon>
        <taxon>Helotiales</taxon>
        <taxon>Hyaloscyphaceae</taxon>
        <taxon>Hyaloscypha</taxon>
    </lineage>
</organism>
<feature type="domain" description="PHD-type" evidence="7">
    <location>
        <begin position="664"/>
        <end position="712"/>
    </location>
</feature>